<protein>
    <submittedName>
        <fullName evidence="1">Uncharacterized protein</fullName>
    </submittedName>
</protein>
<dbReference type="Proteomes" id="UP000886501">
    <property type="component" value="Unassembled WGS sequence"/>
</dbReference>
<keyword evidence="2" id="KW-1185">Reference proteome</keyword>
<sequence length="154" mass="17186">MQYSCFRCSYRFKIRSPLPVQATFDLQRFSCKCSHVTLITRKSPLLAPDTLRTMVLGKEKVKCPHCDNLFMPSGIGSHRKACKKKLDAAAQERLFLASLLAKSQRAFYTSAMGVRLITVGSGSLPVPKFVAPWEKVAYAGQSSTKDSNPRKCNH</sequence>
<evidence type="ECO:0000313" key="1">
    <source>
        <dbReference type="EMBL" id="KAF9648125.1"/>
    </source>
</evidence>
<proteinExistence type="predicted"/>
<evidence type="ECO:0000313" key="2">
    <source>
        <dbReference type="Proteomes" id="UP000886501"/>
    </source>
</evidence>
<reference evidence="1" key="2">
    <citation type="journal article" date="2020" name="Nat. Commun.">
        <title>Large-scale genome sequencing of mycorrhizal fungi provides insights into the early evolution of symbiotic traits.</title>
        <authorList>
            <person name="Miyauchi S."/>
            <person name="Kiss E."/>
            <person name="Kuo A."/>
            <person name="Drula E."/>
            <person name="Kohler A."/>
            <person name="Sanchez-Garcia M."/>
            <person name="Morin E."/>
            <person name="Andreopoulos B."/>
            <person name="Barry K.W."/>
            <person name="Bonito G."/>
            <person name="Buee M."/>
            <person name="Carver A."/>
            <person name="Chen C."/>
            <person name="Cichocki N."/>
            <person name="Clum A."/>
            <person name="Culley D."/>
            <person name="Crous P.W."/>
            <person name="Fauchery L."/>
            <person name="Girlanda M."/>
            <person name="Hayes R.D."/>
            <person name="Keri Z."/>
            <person name="LaButti K."/>
            <person name="Lipzen A."/>
            <person name="Lombard V."/>
            <person name="Magnuson J."/>
            <person name="Maillard F."/>
            <person name="Murat C."/>
            <person name="Nolan M."/>
            <person name="Ohm R.A."/>
            <person name="Pangilinan J."/>
            <person name="Pereira M.F."/>
            <person name="Perotto S."/>
            <person name="Peter M."/>
            <person name="Pfister S."/>
            <person name="Riley R."/>
            <person name="Sitrit Y."/>
            <person name="Stielow J.B."/>
            <person name="Szollosi G."/>
            <person name="Zifcakova L."/>
            <person name="Stursova M."/>
            <person name="Spatafora J.W."/>
            <person name="Tedersoo L."/>
            <person name="Vaario L.M."/>
            <person name="Yamada A."/>
            <person name="Yan M."/>
            <person name="Wang P."/>
            <person name="Xu J."/>
            <person name="Bruns T."/>
            <person name="Baldrian P."/>
            <person name="Vilgalys R."/>
            <person name="Dunand C."/>
            <person name="Henrissat B."/>
            <person name="Grigoriev I.V."/>
            <person name="Hibbett D."/>
            <person name="Nagy L.G."/>
            <person name="Martin F.M."/>
        </authorList>
    </citation>
    <scope>NUCLEOTIDE SEQUENCE</scope>
    <source>
        <strain evidence="1">P2</strain>
    </source>
</reference>
<organism evidence="1 2">
    <name type="scientific">Thelephora ganbajun</name>
    <name type="common">Ganba fungus</name>
    <dbReference type="NCBI Taxonomy" id="370292"/>
    <lineage>
        <taxon>Eukaryota</taxon>
        <taxon>Fungi</taxon>
        <taxon>Dikarya</taxon>
        <taxon>Basidiomycota</taxon>
        <taxon>Agaricomycotina</taxon>
        <taxon>Agaricomycetes</taxon>
        <taxon>Thelephorales</taxon>
        <taxon>Thelephoraceae</taxon>
        <taxon>Thelephora</taxon>
    </lineage>
</organism>
<name>A0ACB6ZE79_THEGA</name>
<comment type="caution">
    <text evidence="1">The sequence shown here is derived from an EMBL/GenBank/DDBJ whole genome shotgun (WGS) entry which is preliminary data.</text>
</comment>
<gene>
    <name evidence="1" type="ORF">BDM02DRAFT_2358747</name>
</gene>
<dbReference type="EMBL" id="MU118019">
    <property type="protein sequence ID" value="KAF9648125.1"/>
    <property type="molecule type" value="Genomic_DNA"/>
</dbReference>
<reference evidence="1" key="1">
    <citation type="submission" date="2019-10" db="EMBL/GenBank/DDBJ databases">
        <authorList>
            <consortium name="DOE Joint Genome Institute"/>
            <person name="Kuo A."/>
            <person name="Miyauchi S."/>
            <person name="Kiss E."/>
            <person name="Drula E."/>
            <person name="Kohler A."/>
            <person name="Sanchez-Garcia M."/>
            <person name="Andreopoulos B."/>
            <person name="Barry K.W."/>
            <person name="Bonito G."/>
            <person name="Buee M."/>
            <person name="Carver A."/>
            <person name="Chen C."/>
            <person name="Cichocki N."/>
            <person name="Clum A."/>
            <person name="Culley D."/>
            <person name="Crous P.W."/>
            <person name="Fauchery L."/>
            <person name="Girlanda M."/>
            <person name="Hayes R."/>
            <person name="Keri Z."/>
            <person name="Labutti K."/>
            <person name="Lipzen A."/>
            <person name="Lombard V."/>
            <person name="Magnuson J."/>
            <person name="Maillard F."/>
            <person name="Morin E."/>
            <person name="Murat C."/>
            <person name="Nolan M."/>
            <person name="Ohm R."/>
            <person name="Pangilinan J."/>
            <person name="Pereira M."/>
            <person name="Perotto S."/>
            <person name="Peter M."/>
            <person name="Riley R."/>
            <person name="Sitrit Y."/>
            <person name="Stielow B."/>
            <person name="Szollosi G."/>
            <person name="Zifcakova L."/>
            <person name="Stursova M."/>
            <person name="Spatafora J.W."/>
            <person name="Tedersoo L."/>
            <person name="Vaario L.-M."/>
            <person name="Yamada A."/>
            <person name="Yan M."/>
            <person name="Wang P."/>
            <person name="Xu J."/>
            <person name="Bruns T."/>
            <person name="Baldrian P."/>
            <person name="Vilgalys R."/>
            <person name="Henrissat B."/>
            <person name="Grigoriev I.V."/>
            <person name="Hibbett D."/>
            <person name="Nagy L.G."/>
            <person name="Martin F.M."/>
        </authorList>
    </citation>
    <scope>NUCLEOTIDE SEQUENCE</scope>
    <source>
        <strain evidence="1">P2</strain>
    </source>
</reference>
<accession>A0ACB6ZE79</accession>